<evidence type="ECO:0000313" key="2">
    <source>
        <dbReference type="Proteomes" id="UP000273307"/>
    </source>
</evidence>
<proteinExistence type="predicted"/>
<dbReference type="EMBL" id="UPHP01000034">
    <property type="protein sequence ID" value="VBA36277.1"/>
    <property type="molecule type" value="Genomic_DNA"/>
</dbReference>
<gene>
    <name evidence="1" type="ORF">LAUMK136_01352</name>
</gene>
<sequence length="1133" mass="127714">MMNETPSATAALGNTRRVGYRLQHAEVLNWGTFDTQVWRFSPATDTALLTGDIGSGKSTIVDALTTLLVPSHKAAYNKAAGAEARERTLRSYVEGHYKSERNEATGKSRAKGLRENRGTYSVILGVFTNHGYDETVTLAQVFQQRESTGQPHRFFVVATKQLSIATDFADFGSDLRDLRKRLRAAGADIFDEFPNYATSLRRLLGIRSEQALELFHQTVSLKSVGNLNDFVRDHMLEPSDSTERVRDIIAHFDDLTKAHDAVKRAREQLEALEPVVATTAKYDDAQTQRDARERERSAVRLFIAELRSNLLAGEISQLETEGAALWREQDSAKARQQMLTCERESLIEERAKAGGDRIGELERLAREARDQAETRRRARTLFDVAVATAGLGEIASSAEFAALSVLVCAERPRLAAEKRDLDAAFADAIGNEKQLQLKCDHIAHELTSLQQRTSNLPVEQVEVRAELCAALRLTPEDLPYAGELLDVFDEHAQWRGAAERVLRGFALSLLVPPQHYDAVAGWVNGRRLTFHGRGGKVTGAKLVYERVARQRVRLQRSEHDGLLLADCIDVKDGQFREYLLNELTKRADFRCAASLAEFGSQRRAVTREGQVRSGERHEKDDRYRVDDPRRWVLGWANERKIAALRAELAELEAERDATACEQARLSGLREALQERLDALLRLEGFRDWADIDVDEAQSRASDLEAERVRLQAGSSRLEEIARAFEGNAKQAEAVANSIEQLTGRLATTAARAKQAELDKKRDDELVANQPHGALAAARESYPALDERLGKNRPKRAAECAETENALAADLHQRIDRLNKELGGYAQSLIQSMLKVLTRWPALRADMDANVDARQEFLAFRDRIATDDLPRFESEFKEQLNKNAIQELAGFNNWLHRQASVIDERVERINEALGAVPYNPGRFIRLEKEPTNNQDVAQFRSDLRNLTNDSLALDGDQYSEQRFLDVKRIIERFRGRDGYAESDKNWTRRVTDVRNWFVFSASERDVETGAEWEHYSDSDGKSGGQKEKLAYTILAASLAYQFGLEWGAQRSRDFRFAVIDEAFGRGSDVSTRYALDLFATLGLQLLIVTPLQKVHVIEPYVKAIGFVDNPTGTFSRLQTMTIEEYRTRRDGRRP</sequence>
<organism evidence="1 2">
    <name type="scientific">Mycobacterium attenuatum</name>
    <dbReference type="NCBI Taxonomy" id="2341086"/>
    <lineage>
        <taxon>Bacteria</taxon>
        <taxon>Bacillati</taxon>
        <taxon>Actinomycetota</taxon>
        <taxon>Actinomycetes</taxon>
        <taxon>Mycobacteriales</taxon>
        <taxon>Mycobacteriaceae</taxon>
        <taxon>Mycobacterium</taxon>
    </lineage>
</organism>
<dbReference type="SUPFAM" id="SSF52540">
    <property type="entry name" value="P-loop containing nucleoside triphosphate hydrolases"/>
    <property type="match status" value="1"/>
</dbReference>
<dbReference type="Gene3D" id="3.40.50.300">
    <property type="entry name" value="P-loop containing nucleotide triphosphate hydrolases"/>
    <property type="match status" value="1"/>
</dbReference>
<protein>
    <recommendedName>
        <fullName evidence="3">Chromosome partition protein Smc</fullName>
    </recommendedName>
</protein>
<dbReference type="InterPro" id="IPR027417">
    <property type="entry name" value="P-loop_NTPase"/>
</dbReference>
<dbReference type="Proteomes" id="UP000273307">
    <property type="component" value="Unassembled WGS sequence"/>
</dbReference>
<reference evidence="1 2" key="1">
    <citation type="submission" date="2018-09" db="EMBL/GenBank/DDBJ databases">
        <authorList>
            <person name="Tagini F."/>
        </authorList>
    </citation>
    <scope>NUCLEOTIDE SEQUENCE [LARGE SCALE GENOMIC DNA]</scope>
    <source>
        <strain evidence="1 2">MK136</strain>
    </source>
</reference>
<evidence type="ECO:0008006" key="3">
    <source>
        <dbReference type="Google" id="ProtNLM"/>
    </source>
</evidence>
<evidence type="ECO:0000313" key="1">
    <source>
        <dbReference type="EMBL" id="VBA36277.1"/>
    </source>
</evidence>
<keyword evidence="2" id="KW-1185">Reference proteome</keyword>
<name>A0A498PVI7_9MYCO</name>
<dbReference type="AlphaFoldDB" id="A0A498PVI7"/>
<dbReference type="Pfam" id="PF13558">
    <property type="entry name" value="SbcC_Walker_B"/>
    <property type="match status" value="1"/>
</dbReference>
<dbReference type="Pfam" id="PF13555">
    <property type="entry name" value="AAA_29"/>
    <property type="match status" value="1"/>
</dbReference>
<accession>A0A498PVI7</accession>